<evidence type="ECO:0000256" key="1">
    <source>
        <dbReference type="SAM" id="SignalP"/>
    </source>
</evidence>
<evidence type="ECO:0000313" key="2">
    <source>
        <dbReference type="EMBL" id="OHV35789.1"/>
    </source>
</evidence>
<evidence type="ECO:0000313" key="3">
    <source>
        <dbReference type="Proteomes" id="UP000179627"/>
    </source>
</evidence>
<feature type="signal peptide" evidence="1">
    <location>
        <begin position="1"/>
        <end position="22"/>
    </location>
</feature>
<dbReference type="Proteomes" id="UP000179627">
    <property type="component" value="Unassembled WGS sequence"/>
</dbReference>
<name>A0A1S1QQE6_9ACTN</name>
<accession>A0A1S1QQE6</accession>
<dbReference type="RefSeq" id="WP_071085470.1">
    <property type="nucleotide sequence ID" value="NZ_MBLM01000120.1"/>
</dbReference>
<dbReference type="AlphaFoldDB" id="A0A1S1QQE6"/>
<sequence length="134" mass="13825">MTRLLRATSATLAAAVIVSVAAACGGDGPPSLPEAGSFAPGVCQTLAPDLIETLRLAEADADAPAEIKALARDLTPPQEKLYGRIGAAGEYAGDLERVTTAVGFLRLRIDAGTYDPALRTEVTTTARALVDRCT</sequence>
<protein>
    <recommendedName>
        <fullName evidence="4">Lipoprotein</fullName>
    </recommendedName>
</protein>
<keyword evidence="1" id="KW-0732">Signal</keyword>
<feature type="chain" id="PRO_5039201544" description="Lipoprotein" evidence="1">
    <location>
        <begin position="23"/>
        <end position="134"/>
    </location>
</feature>
<dbReference type="EMBL" id="MBLM01000120">
    <property type="protein sequence ID" value="OHV35789.1"/>
    <property type="molecule type" value="Genomic_DNA"/>
</dbReference>
<proteinExistence type="predicted"/>
<reference evidence="3" key="1">
    <citation type="submission" date="2016-07" db="EMBL/GenBank/DDBJ databases">
        <title>Sequence Frankia sp. strain CcI1.17.</title>
        <authorList>
            <person name="Ghodhbane-Gtari F."/>
            <person name="Swanson E."/>
            <person name="Gueddou A."/>
            <person name="Morris K."/>
            <person name="Hezbri K."/>
            <person name="Ktari A."/>
            <person name="Nouioui I."/>
            <person name="Abebe-Akele F."/>
            <person name="Simpson S."/>
            <person name="Thomas K."/>
            <person name="Gtari M."/>
            <person name="Tisa L.S."/>
            <person name="Hurst S."/>
        </authorList>
    </citation>
    <scope>NUCLEOTIDE SEQUENCE [LARGE SCALE GENOMIC DNA]</scope>
    <source>
        <strain evidence="3">Cc1.17</strain>
    </source>
</reference>
<organism evidence="2 3">
    <name type="scientific">Parafrankia colletiae</name>
    <dbReference type="NCBI Taxonomy" id="573497"/>
    <lineage>
        <taxon>Bacteria</taxon>
        <taxon>Bacillati</taxon>
        <taxon>Actinomycetota</taxon>
        <taxon>Actinomycetes</taxon>
        <taxon>Frankiales</taxon>
        <taxon>Frankiaceae</taxon>
        <taxon>Parafrankia</taxon>
    </lineage>
</organism>
<dbReference type="OrthoDB" id="3214011at2"/>
<dbReference type="PROSITE" id="PS51257">
    <property type="entry name" value="PROKAR_LIPOPROTEIN"/>
    <property type="match status" value="1"/>
</dbReference>
<gene>
    <name evidence="2" type="ORF">CC117_19305</name>
</gene>
<comment type="caution">
    <text evidence="2">The sequence shown here is derived from an EMBL/GenBank/DDBJ whole genome shotgun (WGS) entry which is preliminary data.</text>
</comment>
<evidence type="ECO:0008006" key="4">
    <source>
        <dbReference type="Google" id="ProtNLM"/>
    </source>
</evidence>
<keyword evidence="3" id="KW-1185">Reference proteome</keyword>